<dbReference type="EMBL" id="QNRT01000001">
    <property type="protein sequence ID" value="RBP53710.1"/>
    <property type="molecule type" value="Genomic_DNA"/>
</dbReference>
<feature type="transmembrane region" description="Helical" evidence="1">
    <location>
        <begin position="99"/>
        <end position="118"/>
    </location>
</feature>
<evidence type="ECO:0000313" key="3">
    <source>
        <dbReference type="Proteomes" id="UP000253083"/>
    </source>
</evidence>
<keyword evidence="3" id="KW-1185">Reference proteome</keyword>
<protein>
    <submittedName>
        <fullName evidence="2">Uncharacterized protein</fullName>
    </submittedName>
</protein>
<dbReference type="OrthoDB" id="9919382at2"/>
<reference evidence="2 3" key="1">
    <citation type="submission" date="2018-06" db="EMBL/GenBank/DDBJ databases">
        <title>Genomic Encyclopedia of Type Strains, Phase IV (KMG-IV): sequencing the most valuable type-strain genomes for metagenomic binning, comparative biology and taxonomic classification.</title>
        <authorList>
            <person name="Goeker M."/>
        </authorList>
    </citation>
    <scope>NUCLEOTIDE SEQUENCE [LARGE SCALE GENOMIC DNA]</scope>
    <source>
        <strain evidence="2 3">DSM 24032</strain>
    </source>
</reference>
<keyword evidence="1" id="KW-1133">Transmembrane helix</keyword>
<gene>
    <name evidence="2" type="ORF">DFR28_1011099</name>
</gene>
<keyword evidence="1" id="KW-0472">Membrane</keyword>
<evidence type="ECO:0000256" key="1">
    <source>
        <dbReference type="SAM" id="Phobius"/>
    </source>
</evidence>
<name>A0A395JPX2_9GAMM</name>
<evidence type="ECO:0000313" key="2">
    <source>
        <dbReference type="EMBL" id="RBP53710.1"/>
    </source>
</evidence>
<keyword evidence="1" id="KW-0812">Transmembrane</keyword>
<comment type="caution">
    <text evidence="2">The sequence shown here is derived from an EMBL/GenBank/DDBJ whole genome shotgun (WGS) entry which is preliminary data.</text>
</comment>
<feature type="transmembrane region" description="Helical" evidence="1">
    <location>
        <begin position="30"/>
        <end position="46"/>
    </location>
</feature>
<feature type="transmembrane region" description="Helical" evidence="1">
    <location>
        <begin position="58"/>
        <end position="79"/>
    </location>
</feature>
<accession>A0A395JPX2</accession>
<dbReference type="AlphaFoldDB" id="A0A395JPX2"/>
<dbReference type="RefSeq" id="WP_113953252.1">
    <property type="nucleotide sequence ID" value="NZ_QNRT01000001.1"/>
</dbReference>
<dbReference type="InParanoid" id="A0A395JPX2"/>
<organism evidence="2 3">
    <name type="scientific">Arenicella xantha</name>
    <dbReference type="NCBI Taxonomy" id="644221"/>
    <lineage>
        <taxon>Bacteria</taxon>
        <taxon>Pseudomonadati</taxon>
        <taxon>Pseudomonadota</taxon>
        <taxon>Gammaproteobacteria</taxon>
        <taxon>Arenicellales</taxon>
        <taxon>Arenicellaceae</taxon>
        <taxon>Arenicella</taxon>
    </lineage>
</organism>
<sequence length="132" mass="15429">MAAKSMFFIWLLSFGLGVMSETFWDLPLIFSIILPAIFLSLSFYVFRNFVIGYRIFHIICITSLWLYFALGLLIQLPTILSKSGIAERLAYQWFQSLSLTYLFFLMMFGVAYLPYYIVKRVKARKPSGIEMM</sequence>
<proteinExistence type="predicted"/>
<dbReference type="Proteomes" id="UP000253083">
    <property type="component" value="Unassembled WGS sequence"/>
</dbReference>